<evidence type="ECO:0000313" key="1">
    <source>
        <dbReference type="Ensembl" id="ENSHHUP00000032856.1"/>
    </source>
</evidence>
<dbReference type="STRING" id="62062.ENSHHUP00000032856"/>
<reference evidence="1" key="2">
    <citation type="submission" date="2025-08" db="UniProtKB">
        <authorList>
            <consortium name="Ensembl"/>
        </authorList>
    </citation>
    <scope>IDENTIFICATION</scope>
</reference>
<organism evidence="1 2">
    <name type="scientific">Hucho hucho</name>
    <name type="common">huchen</name>
    <dbReference type="NCBI Taxonomy" id="62062"/>
    <lineage>
        <taxon>Eukaryota</taxon>
        <taxon>Metazoa</taxon>
        <taxon>Chordata</taxon>
        <taxon>Craniata</taxon>
        <taxon>Vertebrata</taxon>
        <taxon>Euteleostomi</taxon>
        <taxon>Actinopterygii</taxon>
        <taxon>Neopterygii</taxon>
        <taxon>Teleostei</taxon>
        <taxon>Protacanthopterygii</taxon>
        <taxon>Salmoniformes</taxon>
        <taxon>Salmonidae</taxon>
        <taxon>Salmoninae</taxon>
        <taxon>Hucho</taxon>
    </lineage>
</organism>
<protein>
    <submittedName>
        <fullName evidence="1">Uncharacterized protein</fullName>
    </submittedName>
</protein>
<reference evidence="1" key="3">
    <citation type="submission" date="2025-09" db="UniProtKB">
        <authorList>
            <consortium name="Ensembl"/>
        </authorList>
    </citation>
    <scope>IDENTIFICATION</scope>
</reference>
<proteinExistence type="predicted"/>
<keyword evidence="2" id="KW-1185">Reference proteome</keyword>
<sequence>MLSSPQYQYSFLHQCVRDVLKARKLRSEQENPLYPIYENFNPDYYRDFVYTGR</sequence>
<dbReference type="Proteomes" id="UP000314982">
    <property type="component" value="Unassembled WGS sequence"/>
</dbReference>
<reference evidence="2" key="1">
    <citation type="submission" date="2018-06" db="EMBL/GenBank/DDBJ databases">
        <title>Genome assembly of Danube salmon.</title>
        <authorList>
            <person name="Macqueen D.J."/>
            <person name="Gundappa M.K."/>
        </authorList>
    </citation>
    <scope>NUCLEOTIDE SEQUENCE [LARGE SCALE GENOMIC DNA]</scope>
</reference>
<accession>A0A4W5M2E4</accession>
<dbReference type="Ensembl" id="ENSHHUT00000034195.1">
    <property type="protein sequence ID" value="ENSHHUP00000032856.1"/>
    <property type="gene ID" value="ENSHHUG00000020806.1"/>
</dbReference>
<dbReference type="AlphaFoldDB" id="A0A4W5M2E4"/>
<name>A0A4W5M2E4_9TELE</name>
<evidence type="ECO:0000313" key="2">
    <source>
        <dbReference type="Proteomes" id="UP000314982"/>
    </source>
</evidence>